<proteinExistence type="predicted"/>
<dbReference type="AlphaFoldDB" id="A0A369KX24"/>
<keyword evidence="2" id="KW-1185">Reference proteome</keyword>
<dbReference type="EMBL" id="QOVW01000001">
    <property type="protein sequence ID" value="RDB37367.1"/>
    <property type="molecule type" value="Genomic_DNA"/>
</dbReference>
<sequence>MISLNNVEASRCAILEINSVPEVLIYIKNKVDNPSNIVYVTPIANFTSAPKLANSNLVAMFTFFQGWSMNDEGQLCSEDYDVALIKEGLNYYIIPKDVDNNINDFYKNNGKDLKKSVIKYIKNKYKVDKNEIQHILDFYKLK</sequence>
<dbReference type="Proteomes" id="UP000253934">
    <property type="component" value="Unassembled WGS sequence"/>
</dbReference>
<protein>
    <submittedName>
        <fullName evidence="1">Uncharacterized protein</fullName>
    </submittedName>
</protein>
<gene>
    <name evidence="1" type="ORF">DCC88_00130</name>
</gene>
<comment type="caution">
    <text evidence="1">The sequence shown here is derived from an EMBL/GenBank/DDBJ whole genome shotgun (WGS) entry which is preliminary data.</text>
</comment>
<reference evidence="1" key="1">
    <citation type="submission" date="2018-04" db="EMBL/GenBank/DDBJ databases">
        <title>Draft genome sequence of the Candidatus Spirobacillus cienkowskii, a pathogen of freshwater Daphnia species, reconstructed from hemolymph metagenomic reads.</title>
        <authorList>
            <person name="Bresciani L."/>
            <person name="Lemos L.N."/>
            <person name="Wale N."/>
            <person name="Lin J.Y."/>
            <person name="Fernandes G.R."/>
            <person name="Duffy M.A."/>
            <person name="Rodrigues J.M."/>
        </authorList>
    </citation>
    <scope>NUCLEOTIDE SEQUENCE [LARGE SCALE GENOMIC DNA]</scope>
    <source>
        <strain evidence="1">Binning01</strain>
    </source>
</reference>
<evidence type="ECO:0000313" key="1">
    <source>
        <dbReference type="EMBL" id="RDB37367.1"/>
    </source>
</evidence>
<accession>A0A369KX24</accession>
<evidence type="ECO:0000313" key="2">
    <source>
        <dbReference type="Proteomes" id="UP000253934"/>
    </source>
</evidence>
<name>A0A369KX24_9BACT</name>
<organism evidence="1 2">
    <name type="scientific">Spirobacillus cienkowskii</name>
    <dbReference type="NCBI Taxonomy" id="495820"/>
    <lineage>
        <taxon>Bacteria</taxon>
        <taxon>Pseudomonadati</taxon>
        <taxon>Bdellovibrionota</taxon>
        <taxon>Oligoflexia</taxon>
        <taxon>Silvanigrellales</taxon>
        <taxon>Spirobacillus</taxon>
    </lineage>
</organism>